<evidence type="ECO:0000256" key="10">
    <source>
        <dbReference type="PIRSR" id="PIRSR601088-4"/>
    </source>
</evidence>
<dbReference type="CDD" id="cd05296">
    <property type="entry name" value="GH4_P_beta_glucosidase"/>
    <property type="match status" value="1"/>
</dbReference>
<feature type="active site" description="Proton donor" evidence="7">
    <location>
        <position position="166"/>
    </location>
</feature>
<keyword evidence="2 9" id="KW-0479">Metal-binding</keyword>
<dbReference type="PANTHER" id="PTHR32092">
    <property type="entry name" value="6-PHOSPHO-BETA-GLUCOSIDASE-RELATED"/>
    <property type="match status" value="1"/>
</dbReference>
<keyword evidence="9" id="KW-0533">Nickel</keyword>
<dbReference type="PANTHER" id="PTHR32092:SF5">
    <property type="entry name" value="6-PHOSPHO-BETA-GLUCOSIDASE"/>
    <property type="match status" value="1"/>
</dbReference>
<feature type="binding site" evidence="9">
    <location>
        <position position="195"/>
    </location>
    <ligand>
        <name>Mn(2+)</name>
        <dbReference type="ChEBI" id="CHEBI:29035"/>
    </ligand>
</feature>
<dbReference type="InterPro" id="IPR019802">
    <property type="entry name" value="GlycHydrolase_4_CS"/>
</dbReference>
<evidence type="ECO:0000256" key="6">
    <source>
        <dbReference type="ARBA" id="ARBA00023295"/>
    </source>
</evidence>
<keyword evidence="6 11" id="KW-0326">Glycosidase</keyword>
<dbReference type="PRINTS" id="PR00732">
    <property type="entry name" value="GLHYDRLASE4"/>
</dbReference>
<evidence type="ECO:0000256" key="4">
    <source>
        <dbReference type="ARBA" id="ARBA00023027"/>
    </source>
</evidence>
<dbReference type="Gene3D" id="3.40.50.720">
    <property type="entry name" value="NAD(P)-binding Rossmann-like Domain"/>
    <property type="match status" value="1"/>
</dbReference>
<keyword evidence="5 9" id="KW-0464">Manganese</keyword>
<evidence type="ECO:0000313" key="14">
    <source>
        <dbReference type="Proteomes" id="UP000188603"/>
    </source>
</evidence>
<evidence type="ECO:0000259" key="12">
    <source>
        <dbReference type="Pfam" id="PF11975"/>
    </source>
</evidence>
<evidence type="ECO:0000313" key="13">
    <source>
        <dbReference type="EMBL" id="AQS56197.1"/>
    </source>
</evidence>
<dbReference type="RefSeq" id="WP_169835536.1">
    <property type="nucleotide sequence ID" value="NZ_CP019699.1"/>
</dbReference>
<dbReference type="GO" id="GO:0005975">
    <property type="term" value="P:carbohydrate metabolic process"/>
    <property type="evidence" value="ECO:0007669"/>
    <property type="project" value="InterPro"/>
</dbReference>
<dbReference type="InterPro" id="IPR015955">
    <property type="entry name" value="Lactate_DH/Glyco_Ohase_4_C"/>
</dbReference>
<dbReference type="AlphaFoldDB" id="A0A1U9K807"/>
<dbReference type="InterPro" id="IPR036291">
    <property type="entry name" value="NAD(P)-bd_dom_sf"/>
</dbReference>
<dbReference type="SUPFAM" id="SSF56327">
    <property type="entry name" value="LDH C-terminal domain-like"/>
    <property type="match status" value="1"/>
</dbReference>
<dbReference type="InterPro" id="IPR022616">
    <property type="entry name" value="Glyco_hydro_4_C"/>
</dbReference>
<dbReference type="SUPFAM" id="SSF51735">
    <property type="entry name" value="NAD(P)-binding Rossmann-fold domains"/>
    <property type="match status" value="1"/>
</dbReference>
<proteinExistence type="inferred from homology"/>
<dbReference type="InterPro" id="IPR001088">
    <property type="entry name" value="Glyco_hydro_4"/>
</dbReference>
<dbReference type="KEGG" id="ntr:B0W44_10915"/>
<dbReference type="GO" id="GO:0004553">
    <property type="term" value="F:hydrolase activity, hydrolyzing O-glycosyl compounds"/>
    <property type="evidence" value="ECO:0007669"/>
    <property type="project" value="InterPro"/>
</dbReference>
<dbReference type="EMBL" id="CP019699">
    <property type="protein sequence ID" value="AQS56197.1"/>
    <property type="molecule type" value="Genomic_DNA"/>
</dbReference>
<gene>
    <name evidence="13" type="ORF">B0W44_10915</name>
</gene>
<evidence type="ECO:0000256" key="5">
    <source>
        <dbReference type="ARBA" id="ARBA00023211"/>
    </source>
</evidence>
<dbReference type="Pfam" id="PF02056">
    <property type="entry name" value="Glyco_hydro_4"/>
    <property type="match status" value="1"/>
</dbReference>
<keyword evidence="14" id="KW-1185">Reference proteome</keyword>
<organism evidence="13 14">
    <name type="scientific">Novibacillus thermophilus</name>
    <dbReference type="NCBI Taxonomy" id="1471761"/>
    <lineage>
        <taxon>Bacteria</taxon>
        <taxon>Bacillati</taxon>
        <taxon>Bacillota</taxon>
        <taxon>Bacilli</taxon>
        <taxon>Bacillales</taxon>
        <taxon>Thermoactinomycetaceae</taxon>
        <taxon>Novibacillus</taxon>
    </lineage>
</organism>
<dbReference type="GO" id="GO:0016616">
    <property type="term" value="F:oxidoreductase activity, acting on the CH-OH group of donors, NAD or NADP as acceptor"/>
    <property type="evidence" value="ECO:0007669"/>
    <property type="project" value="InterPro"/>
</dbReference>
<accession>A0A1U9K807</accession>
<feature type="site" description="Increases basicity of active site Tyr" evidence="10">
    <location>
        <position position="106"/>
    </location>
</feature>
<protein>
    <recommendedName>
        <fullName evidence="12">Glycosyl hydrolase family 4 C-terminal domain-containing protein</fullName>
    </recommendedName>
</protein>
<feature type="binding site" evidence="9">
    <location>
        <position position="165"/>
    </location>
    <ligand>
        <name>Mn(2+)</name>
        <dbReference type="ChEBI" id="CHEBI:29035"/>
    </ligand>
</feature>
<name>A0A1U9K807_9BACL</name>
<evidence type="ECO:0000256" key="7">
    <source>
        <dbReference type="PIRSR" id="PIRSR601088-1"/>
    </source>
</evidence>
<feature type="active site" description="Proton acceptor" evidence="7">
    <location>
        <position position="245"/>
    </location>
</feature>
<dbReference type="Pfam" id="PF11975">
    <property type="entry name" value="Glyco_hydro_4C"/>
    <property type="match status" value="1"/>
</dbReference>
<comment type="similarity">
    <text evidence="1 11">Belongs to the glycosyl hydrolase 4 family.</text>
</comment>
<dbReference type="PROSITE" id="PS01324">
    <property type="entry name" value="GLYCOSYL_HYDROL_F4"/>
    <property type="match status" value="1"/>
</dbReference>
<dbReference type="GO" id="GO:0046872">
    <property type="term" value="F:metal ion binding"/>
    <property type="evidence" value="ECO:0007669"/>
    <property type="project" value="UniProtKB-KW"/>
</dbReference>
<evidence type="ECO:0000256" key="2">
    <source>
        <dbReference type="ARBA" id="ARBA00022723"/>
    </source>
</evidence>
<evidence type="ECO:0000256" key="1">
    <source>
        <dbReference type="ARBA" id="ARBA00010141"/>
    </source>
</evidence>
<feature type="binding site" evidence="8">
    <location>
        <position position="90"/>
    </location>
    <ligand>
        <name>substrate</name>
    </ligand>
</feature>
<dbReference type="Proteomes" id="UP000188603">
    <property type="component" value="Chromosome"/>
</dbReference>
<reference evidence="13 14" key="1">
    <citation type="journal article" date="2015" name="Int. J. Syst. Evol. Microbiol.">
        <title>Novibacillus thermophilus gen. nov., sp. nov., a Gram-staining-negative and moderately thermophilic member of the family Thermoactinomycetaceae.</title>
        <authorList>
            <person name="Yang G."/>
            <person name="Chen J."/>
            <person name="Zhou S."/>
        </authorList>
    </citation>
    <scope>NUCLEOTIDE SEQUENCE [LARGE SCALE GENOMIC DNA]</scope>
    <source>
        <strain evidence="13 14">SG-1</strain>
    </source>
</reference>
<comment type="cofactor">
    <cofactor evidence="11">
        <name>NAD(+)</name>
        <dbReference type="ChEBI" id="CHEBI:57540"/>
    </cofactor>
    <text evidence="11">Binds 1 NAD(+) per subunit.</text>
</comment>
<evidence type="ECO:0000256" key="11">
    <source>
        <dbReference type="RuleBase" id="RU361152"/>
    </source>
</evidence>
<keyword evidence="9" id="KW-0408">Iron</keyword>
<sequence>MKLTIIGGGGVRTPLMVNGLIRWHERVNVDRLVLFDTDPEKLSVIGNLVSHLVQKKGSPFQVEVATDLTEAVQDADFIYTAIRVGGDVSRVVDEKIPLKYGVLGQETTGPGGFAMALRTIPVMLEYAKIIEEVNPDAWVVNFTNPSGLITEALQKYTNIKIVGICDAPSSMKLEIAKFLNEPADDVHINYFGLNHLGWINRIMVKGEDRLPEMIDRYDAFSQGFPHMSSFPKTFIQQLHMLPNEYLYYYYFREEAVQNIRQSSRTRGEQIVELNRSLLSQVEDCVQKGQLQKALDIYEKMMSERTRSYMSNETGGAKGDQSVTFESEGYEGLAMSIIESILHNRRKTLILNVPNQGVLSSLKEDDVVEVTCLLDRHGPVPLAVGHIPDRVQGLIHSVKEYERLTVSAAVSGNYEQALLALTVHPLVCSYSLAKKILDDYLIEHRAFLPQFKKGSGIHA</sequence>
<evidence type="ECO:0000256" key="3">
    <source>
        <dbReference type="ARBA" id="ARBA00022801"/>
    </source>
</evidence>
<keyword evidence="9" id="KW-0170">Cobalt</keyword>
<keyword evidence="4 11" id="KW-0520">NAD</keyword>
<feature type="domain" description="Glycosyl hydrolase family 4 C-terminal" evidence="12">
    <location>
        <begin position="190"/>
        <end position="426"/>
    </location>
</feature>
<evidence type="ECO:0000256" key="9">
    <source>
        <dbReference type="PIRSR" id="PIRSR601088-3"/>
    </source>
</evidence>
<dbReference type="STRING" id="1471761.B0W44_10915"/>
<dbReference type="Gene3D" id="3.90.110.10">
    <property type="entry name" value="Lactate dehydrogenase/glycoside hydrolase, family 4, C-terminal"/>
    <property type="match status" value="1"/>
</dbReference>
<evidence type="ECO:0000256" key="8">
    <source>
        <dbReference type="PIRSR" id="PIRSR601088-2"/>
    </source>
</evidence>
<keyword evidence="3 11" id="KW-0378">Hydrolase</keyword>
<feature type="binding site" evidence="8">
    <location>
        <position position="144"/>
    </location>
    <ligand>
        <name>substrate</name>
    </ligand>
</feature>